<dbReference type="AlphaFoldDB" id="A0A5M6DLE2"/>
<feature type="compositionally biased region" description="Acidic residues" evidence="1">
    <location>
        <begin position="48"/>
        <end position="60"/>
    </location>
</feature>
<dbReference type="RefSeq" id="WP_150074179.1">
    <property type="nucleotide sequence ID" value="NZ_VWOX01000001.1"/>
</dbReference>
<dbReference type="EMBL" id="VWOX01000001">
    <property type="protein sequence ID" value="KAA5547072.1"/>
    <property type="molecule type" value="Genomic_DNA"/>
</dbReference>
<evidence type="ECO:0000256" key="1">
    <source>
        <dbReference type="SAM" id="MobiDB-lite"/>
    </source>
</evidence>
<keyword evidence="3" id="KW-1185">Reference proteome</keyword>
<dbReference type="Proteomes" id="UP000324479">
    <property type="component" value="Unassembled WGS sequence"/>
</dbReference>
<reference evidence="2 3" key="1">
    <citation type="submission" date="2019-08" db="EMBL/GenBank/DDBJ databases">
        <authorList>
            <person name="Dhanesh K."/>
            <person name="Kumar G."/>
            <person name="Sasikala C."/>
            <person name="Venkata Ramana C."/>
        </authorList>
    </citation>
    <scope>NUCLEOTIDE SEQUENCE [LARGE SCALE GENOMIC DNA]</scope>
    <source>
        <strain evidence="2 3">JC645</strain>
    </source>
</reference>
<name>A0A5M6DLE2_9BACT</name>
<sequence>MPRTLMLCAASVSLAAIIGCGDSTETTTTSGDELSEYLKENPELAKEEEGEPVDPADLDE</sequence>
<accession>A0A5M6DLE2</accession>
<feature type="region of interest" description="Disordered" evidence="1">
    <location>
        <begin position="40"/>
        <end position="60"/>
    </location>
</feature>
<dbReference type="PROSITE" id="PS51257">
    <property type="entry name" value="PROKAR_LIPOPROTEIN"/>
    <property type="match status" value="1"/>
</dbReference>
<evidence type="ECO:0000313" key="2">
    <source>
        <dbReference type="EMBL" id="KAA5547072.1"/>
    </source>
</evidence>
<protein>
    <recommendedName>
        <fullName evidence="4">Secreted protein</fullName>
    </recommendedName>
</protein>
<evidence type="ECO:0000313" key="3">
    <source>
        <dbReference type="Proteomes" id="UP000324479"/>
    </source>
</evidence>
<proteinExistence type="predicted"/>
<organism evidence="2 3">
    <name type="scientific">Roseiconus nitratireducens</name>
    <dbReference type="NCBI Taxonomy" id="2605748"/>
    <lineage>
        <taxon>Bacteria</taxon>
        <taxon>Pseudomonadati</taxon>
        <taxon>Planctomycetota</taxon>
        <taxon>Planctomycetia</taxon>
        <taxon>Pirellulales</taxon>
        <taxon>Pirellulaceae</taxon>
        <taxon>Roseiconus</taxon>
    </lineage>
</organism>
<comment type="caution">
    <text evidence="2">The sequence shown here is derived from an EMBL/GenBank/DDBJ whole genome shotgun (WGS) entry which is preliminary data.</text>
</comment>
<evidence type="ECO:0008006" key="4">
    <source>
        <dbReference type="Google" id="ProtNLM"/>
    </source>
</evidence>
<gene>
    <name evidence="2" type="ORF">FYK55_01240</name>
</gene>